<gene>
    <name evidence="3" type="ORF">B193_1119</name>
</gene>
<dbReference type="EMBL" id="ALAO01000089">
    <property type="protein sequence ID" value="EKO40163.1"/>
    <property type="molecule type" value="Genomic_DNA"/>
</dbReference>
<keyword evidence="1" id="KW-1133">Transmembrane helix</keyword>
<reference evidence="3 4" key="1">
    <citation type="submission" date="2012-07" db="EMBL/GenBank/DDBJ databases">
        <title>Draft genome sequence of Desulfovibrio magneticus str. Maddingley MBC34 obtained from a metagenomic sequence of a methanogenic enrichment isolated from coal-seam formation water in Victoria, Australia.</title>
        <authorList>
            <person name="Greenfield P."/>
            <person name="Hendry P."/>
            <person name="Li D."/>
            <person name="Rosewarne C.P."/>
            <person name="Tran-Dinh N."/>
            <person name="Elbourne L.D.H."/>
            <person name="Paulsen I.T."/>
            <person name="Midgley D.J."/>
        </authorList>
    </citation>
    <scope>NUCLEOTIDE SEQUENCE [LARGE SCALE GENOMIC DNA]</scope>
    <source>
        <strain evidence="4">Maddingley MBC34</strain>
    </source>
</reference>
<dbReference type="Pfam" id="PF04536">
    <property type="entry name" value="TPM_phosphatase"/>
    <property type="match status" value="1"/>
</dbReference>
<keyword evidence="1" id="KW-0472">Membrane</keyword>
<dbReference type="Proteomes" id="UP000006272">
    <property type="component" value="Unassembled WGS sequence"/>
</dbReference>
<evidence type="ECO:0000313" key="3">
    <source>
        <dbReference type="EMBL" id="EKO40163.1"/>
    </source>
</evidence>
<comment type="caution">
    <text evidence="3">The sequence shown here is derived from an EMBL/GenBank/DDBJ whole genome shotgun (WGS) entry which is preliminary data.</text>
</comment>
<accession>K6HCH7</accession>
<evidence type="ECO:0000259" key="2">
    <source>
        <dbReference type="Pfam" id="PF04536"/>
    </source>
</evidence>
<keyword evidence="1" id="KW-0812">Transmembrane</keyword>
<feature type="domain" description="TPM" evidence="2">
    <location>
        <begin position="109"/>
        <end position="188"/>
    </location>
</feature>
<proteinExistence type="predicted"/>
<protein>
    <submittedName>
        <fullName evidence="3">Putative membrane protein</fullName>
    </submittedName>
</protein>
<feature type="transmembrane region" description="Helical" evidence="1">
    <location>
        <begin position="46"/>
        <end position="64"/>
    </location>
</feature>
<evidence type="ECO:0000256" key="1">
    <source>
        <dbReference type="SAM" id="Phobius"/>
    </source>
</evidence>
<dbReference type="InterPro" id="IPR007621">
    <property type="entry name" value="TPM_dom"/>
</dbReference>
<feature type="transmembrane region" description="Helical" evidence="1">
    <location>
        <begin position="71"/>
        <end position="89"/>
    </location>
</feature>
<evidence type="ECO:0000313" key="4">
    <source>
        <dbReference type="Proteomes" id="UP000006272"/>
    </source>
</evidence>
<dbReference type="Gene3D" id="3.10.310.50">
    <property type="match status" value="1"/>
</dbReference>
<dbReference type="AlphaFoldDB" id="K6HCH7"/>
<sequence length="210" mass="22445">MSKLVSAFFSPADREAIVAAVAVAEARTSAELVPMVVEASDDYPKAGLACAVVVGLCAGLMLCLAFGTRNFWLFLLFGGLFALAGFEAARRCPDVKRLFVSKARRLAETRQAAQAAFFTHGLTETKHRNAVLVYISIFERLVFIQPDKGLAGRLDAAALDAATAAFSRGIAAGRQKEALIACLDTLADLLAPLFPPDEADTNEIKNLILI</sequence>
<name>K6HCH7_9BACT</name>
<dbReference type="PATRIC" id="fig|1206767.3.peg.1088"/>
<organism evidence="3 4">
    <name type="scientific">Solidesulfovibrio magneticus str. Maddingley MBC34</name>
    <dbReference type="NCBI Taxonomy" id="1206767"/>
    <lineage>
        <taxon>Bacteria</taxon>
        <taxon>Pseudomonadati</taxon>
        <taxon>Thermodesulfobacteriota</taxon>
        <taxon>Desulfovibrionia</taxon>
        <taxon>Desulfovibrionales</taxon>
        <taxon>Desulfovibrionaceae</taxon>
        <taxon>Solidesulfovibrio</taxon>
    </lineage>
</organism>